<protein>
    <recommendedName>
        <fullName evidence="2">DUF6533 domain-containing protein</fullName>
    </recommendedName>
</protein>
<keyword evidence="1" id="KW-0812">Transmembrane</keyword>
<feature type="transmembrane region" description="Helical" evidence="1">
    <location>
        <begin position="95"/>
        <end position="112"/>
    </location>
</feature>
<proteinExistence type="predicted"/>
<dbReference type="AlphaFoldDB" id="A0A286UI46"/>
<keyword evidence="4" id="KW-1185">Reference proteome</keyword>
<dbReference type="InParanoid" id="A0A286UI46"/>
<evidence type="ECO:0000313" key="3">
    <source>
        <dbReference type="EMBL" id="PAV19218.1"/>
    </source>
</evidence>
<keyword evidence="1" id="KW-0472">Membrane</keyword>
<feature type="transmembrane region" description="Helical" evidence="1">
    <location>
        <begin position="132"/>
        <end position="150"/>
    </location>
</feature>
<gene>
    <name evidence="3" type="ORF">PNOK_0415100</name>
</gene>
<dbReference type="STRING" id="2282107.A0A286UI46"/>
<dbReference type="OrthoDB" id="2803471at2759"/>
<reference evidence="3 4" key="1">
    <citation type="journal article" date="2017" name="Mol. Ecol.">
        <title>Comparative and population genomic landscape of Phellinus noxius: A hypervariable fungus causing root rot in trees.</title>
        <authorList>
            <person name="Chung C.L."/>
            <person name="Lee T.J."/>
            <person name="Akiba M."/>
            <person name="Lee H.H."/>
            <person name="Kuo T.H."/>
            <person name="Liu D."/>
            <person name="Ke H.M."/>
            <person name="Yokoi T."/>
            <person name="Roa M.B."/>
            <person name="Lu M.J."/>
            <person name="Chang Y.Y."/>
            <person name="Ann P.J."/>
            <person name="Tsai J.N."/>
            <person name="Chen C.Y."/>
            <person name="Tzean S.S."/>
            <person name="Ota Y."/>
            <person name="Hattori T."/>
            <person name="Sahashi N."/>
            <person name="Liou R.F."/>
            <person name="Kikuchi T."/>
            <person name="Tsai I.J."/>
        </authorList>
    </citation>
    <scope>NUCLEOTIDE SEQUENCE [LARGE SCALE GENOMIC DNA]</scope>
    <source>
        <strain evidence="3 4">FFPRI411160</strain>
    </source>
</reference>
<dbReference type="Pfam" id="PF20151">
    <property type="entry name" value="DUF6533"/>
    <property type="match status" value="1"/>
</dbReference>
<feature type="transmembrane region" description="Helical" evidence="1">
    <location>
        <begin position="22"/>
        <end position="46"/>
    </location>
</feature>
<keyword evidence="1" id="KW-1133">Transmembrane helix</keyword>
<evidence type="ECO:0000313" key="4">
    <source>
        <dbReference type="Proteomes" id="UP000217199"/>
    </source>
</evidence>
<dbReference type="Proteomes" id="UP000217199">
    <property type="component" value="Unassembled WGS sequence"/>
</dbReference>
<feature type="transmembrane region" description="Helical" evidence="1">
    <location>
        <begin position="251"/>
        <end position="274"/>
    </location>
</feature>
<feature type="domain" description="DUF6533" evidence="2">
    <location>
        <begin position="31"/>
        <end position="76"/>
    </location>
</feature>
<feature type="transmembrane region" description="Helical" evidence="1">
    <location>
        <begin position="225"/>
        <end position="245"/>
    </location>
</feature>
<sequence length="314" mass="35731">MILAPPRSPIEYVKANGMYKSIMSQIFTVQCFQVSTLTVLSYDFLLTMDKEVAYFWKLPISISSVAYFLNRYVGLFGAISVIWFSDISPSLRTGWAVNISDWTVMILIDYILQCRVLAMWNQQRVISMTLKFLLSLEAVLKLALLIYMNLRSRFQLKGIPEGHGLKFCNQGGNGLEVWGIMDWTIPLVYGIITLTLASYKALQYKGETSDNKLSPLVKILIEDQVIYFILVVYCCLINILQFYFQGVGNDYLANIFVCLGKPGFLSMMGSHLLINLNETYNQRDYKGSDYHGGTNLSSMEFSYGRNNNSDIHSV</sequence>
<evidence type="ECO:0000256" key="1">
    <source>
        <dbReference type="SAM" id="Phobius"/>
    </source>
</evidence>
<dbReference type="EMBL" id="NBII01000004">
    <property type="protein sequence ID" value="PAV19218.1"/>
    <property type="molecule type" value="Genomic_DNA"/>
</dbReference>
<feature type="transmembrane region" description="Helical" evidence="1">
    <location>
        <begin position="183"/>
        <end position="204"/>
    </location>
</feature>
<feature type="transmembrane region" description="Helical" evidence="1">
    <location>
        <begin position="58"/>
        <end position="83"/>
    </location>
</feature>
<organism evidence="3 4">
    <name type="scientific">Pyrrhoderma noxium</name>
    <dbReference type="NCBI Taxonomy" id="2282107"/>
    <lineage>
        <taxon>Eukaryota</taxon>
        <taxon>Fungi</taxon>
        <taxon>Dikarya</taxon>
        <taxon>Basidiomycota</taxon>
        <taxon>Agaricomycotina</taxon>
        <taxon>Agaricomycetes</taxon>
        <taxon>Hymenochaetales</taxon>
        <taxon>Hymenochaetaceae</taxon>
        <taxon>Pyrrhoderma</taxon>
    </lineage>
</organism>
<name>A0A286UI46_9AGAM</name>
<accession>A0A286UI46</accession>
<comment type="caution">
    <text evidence="3">The sequence shown here is derived from an EMBL/GenBank/DDBJ whole genome shotgun (WGS) entry which is preliminary data.</text>
</comment>
<dbReference type="InterPro" id="IPR045340">
    <property type="entry name" value="DUF6533"/>
</dbReference>
<evidence type="ECO:0000259" key="2">
    <source>
        <dbReference type="Pfam" id="PF20151"/>
    </source>
</evidence>